<dbReference type="Proteomes" id="UP000324632">
    <property type="component" value="Chromosome 18"/>
</dbReference>
<dbReference type="EMBL" id="SOYY01000018">
    <property type="protein sequence ID" value="KAA0708669.1"/>
    <property type="molecule type" value="Genomic_DNA"/>
</dbReference>
<protein>
    <submittedName>
        <fullName evidence="1">Uncharacterized protein</fullName>
    </submittedName>
</protein>
<proteinExistence type="predicted"/>
<dbReference type="AlphaFoldDB" id="A0A5A9NID8"/>
<keyword evidence="2" id="KW-1185">Reference proteome</keyword>
<gene>
    <name evidence="1" type="ORF">E1301_Tti008077</name>
</gene>
<accession>A0A5A9NID8</accession>
<name>A0A5A9NID8_9TELE</name>
<comment type="caution">
    <text evidence="1">The sequence shown here is derived from an EMBL/GenBank/DDBJ whole genome shotgun (WGS) entry which is preliminary data.</text>
</comment>
<organism evidence="1 2">
    <name type="scientific">Triplophysa tibetana</name>
    <dbReference type="NCBI Taxonomy" id="1572043"/>
    <lineage>
        <taxon>Eukaryota</taxon>
        <taxon>Metazoa</taxon>
        <taxon>Chordata</taxon>
        <taxon>Craniata</taxon>
        <taxon>Vertebrata</taxon>
        <taxon>Euteleostomi</taxon>
        <taxon>Actinopterygii</taxon>
        <taxon>Neopterygii</taxon>
        <taxon>Teleostei</taxon>
        <taxon>Ostariophysi</taxon>
        <taxon>Cypriniformes</taxon>
        <taxon>Nemacheilidae</taxon>
        <taxon>Triplophysa</taxon>
    </lineage>
</organism>
<evidence type="ECO:0000313" key="1">
    <source>
        <dbReference type="EMBL" id="KAA0708669.1"/>
    </source>
</evidence>
<reference evidence="1 2" key="1">
    <citation type="journal article" date="2019" name="Mol. Ecol. Resour.">
        <title>Chromosome-level genome assembly of Triplophysa tibetana, a fish adapted to the harsh high-altitude environment of the Tibetan Plateau.</title>
        <authorList>
            <person name="Yang X."/>
            <person name="Liu H."/>
            <person name="Ma Z."/>
            <person name="Zou Y."/>
            <person name="Zou M."/>
            <person name="Mao Y."/>
            <person name="Li X."/>
            <person name="Wang H."/>
            <person name="Chen T."/>
            <person name="Wang W."/>
            <person name="Yang R."/>
        </authorList>
    </citation>
    <scope>NUCLEOTIDE SEQUENCE [LARGE SCALE GENOMIC DNA]</scope>
    <source>
        <strain evidence="1">TTIB1903HZAU</strain>
        <tissue evidence="1">Muscle</tissue>
    </source>
</reference>
<evidence type="ECO:0000313" key="2">
    <source>
        <dbReference type="Proteomes" id="UP000324632"/>
    </source>
</evidence>
<sequence length="319" mass="36880">MDYETLSLGEFDLKTMLNHLLKQADELVMKSLKRLPMTSLDMISLPANGQYGPFKFINMCVIDSILMASYCCYLKTDQVRSLFGTHKIVRAVVVFLGAKMYNEAKACWLFAQIVLYKSSQIIITKANNTDTQQFEINAWSEPTDHLNIFNELVLVKYHFDEDRNSPPASICQEVLFKILRTFEHLGDVRSLGINEYQPTLILVDINRRMDTTPPLIISDCYSRVYELQFLLMTRKSFHNHVIVGLPFYDEWALYDDLKPDYKDFHPKSANFKEDFIILLAGYVNIPQDEPQDVPFGIAEEGGYGSRVFIPYNQPKEHLD</sequence>